<feature type="transmembrane region" description="Helical" evidence="1">
    <location>
        <begin position="12"/>
        <end position="36"/>
    </location>
</feature>
<dbReference type="PANTHER" id="PTHR34219">
    <property type="entry name" value="IRON-REGULATED INNER MEMBRANE PROTEIN-RELATED"/>
    <property type="match status" value="1"/>
</dbReference>
<name>A0ABU1QQ20_9BACT</name>
<reference evidence="2 3" key="1">
    <citation type="submission" date="2023-07" db="EMBL/GenBank/DDBJ databases">
        <title>Sorghum-associated microbial communities from plants grown in Nebraska, USA.</title>
        <authorList>
            <person name="Schachtman D."/>
        </authorList>
    </citation>
    <scope>NUCLEOTIDE SEQUENCE [LARGE SCALE GENOMIC DNA]</scope>
    <source>
        <strain evidence="2 3">BE57</strain>
    </source>
</reference>
<proteinExistence type="predicted"/>
<feature type="transmembrane region" description="Helical" evidence="1">
    <location>
        <begin position="341"/>
        <end position="362"/>
    </location>
</feature>
<dbReference type="EMBL" id="JAVDTI010000001">
    <property type="protein sequence ID" value="MDR6803249.1"/>
    <property type="molecule type" value="Genomic_DNA"/>
</dbReference>
<feature type="transmembrane region" description="Helical" evidence="1">
    <location>
        <begin position="187"/>
        <end position="213"/>
    </location>
</feature>
<feature type="transmembrane region" description="Helical" evidence="1">
    <location>
        <begin position="145"/>
        <end position="166"/>
    </location>
</feature>
<comment type="caution">
    <text evidence="2">The sequence shown here is derived from an EMBL/GenBank/DDBJ whole genome shotgun (WGS) entry which is preliminary data.</text>
</comment>
<evidence type="ECO:0000256" key="1">
    <source>
        <dbReference type="SAM" id="Phobius"/>
    </source>
</evidence>
<dbReference type="Pfam" id="PF03929">
    <property type="entry name" value="PepSY_TM"/>
    <property type="match status" value="1"/>
</dbReference>
<dbReference type="InterPro" id="IPR005625">
    <property type="entry name" value="PepSY-ass_TM"/>
</dbReference>
<evidence type="ECO:0000313" key="2">
    <source>
        <dbReference type="EMBL" id="MDR6803249.1"/>
    </source>
</evidence>
<evidence type="ECO:0000313" key="3">
    <source>
        <dbReference type="Proteomes" id="UP001264980"/>
    </source>
</evidence>
<keyword evidence="1" id="KW-0812">Transmembrane</keyword>
<dbReference type="RefSeq" id="WP_309980749.1">
    <property type="nucleotide sequence ID" value="NZ_JAVDTI010000001.1"/>
</dbReference>
<dbReference type="PANTHER" id="PTHR34219:SF3">
    <property type="entry name" value="BLL7967 PROTEIN"/>
    <property type="match status" value="1"/>
</dbReference>
<keyword evidence="1" id="KW-0472">Membrane</keyword>
<sequence>MKKTFKKIASQLHLWLGVSSGLVVFVVALTGSIMVFEEELEPVIYRKFHVVEAPKGQSRLPMDNLRATVANAYPKQRIARIEIERHPDRTVIFGLVKGKKEKDVFSVAVNPYTAQITDTRRENDSFFHIVLQLHRYLCMEDTGKAITGVATIMFIVIMITGLVLWWPNRKQTKQRFTIKWNAKFKRLNWDLHAVFGFYVLPFTFLIALTGLVWSYKWVNGMIFLTFDGKLQQKREAPANIGSVNALSIGTLAKIVTETHRLLPHPGRIQLTLPESDSLSITVSKVNENASVSNVVDFLYFDQTDGKLISKRLYDDETTGMKVRRLVFPIHTGSIWGWPSKVLALLVALITATLPVTGVVIWVGRKFKKKEKKLRKNAVPLAASSRANVTVS</sequence>
<gene>
    <name evidence="2" type="ORF">J2W84_000286</name>
</gene>
<accession>A0ABU1QQ20</accession>
<keyword evidence="3" id="KW-1185">Reference proteome</keyword>
<organism evidence="2 3">
    <name type="scientific">Dyadobacter fermentans</name>
    <dbReference type="NCBI Taxonomy" id="94254"/>
    <lineage>
        <taxon>Bacteria</taxon>
        <taxon>Pseudomonadati</taxon>
        <taxon>Bacteroidota</taxon>
        <taxon>Cytophagia</taxon>
        <taxon>Cytophagales</taxon>
        <taxon>Spirosomataceae</taxon>
        <taxon>Dyadobacter</taxon>
    </lineage>
</organism>
<dbReference type="Proteomes" id="UP001264980">
    <property type="component" value="Unassembled WGS sequence"/>
</dbReference>
<protein>
    <submittedName>
        <fullName evidence="2">Iron-regulated membrane protein</fullName>
    </submittedName>
</protein>
<keyword evidence="1" id="KW-1133">Transmembrane helix</keyword>